<reference evidence="1" key="3">
    <citation type="submission" date="2022-06" db="UniProtKB">
        <authorList>
            <consortium name="EnsemblPlants"/>
        </authorList>
    </citation>
    <scope>IDENTIFICATION</scope>
</reference>
<dbReference type="EnsemblPlants" id="TuG1812G0300000915.01.T01">
    <property type="protein sequence ID" value="TuG1812G0300000915.01.T01.cds261213"/>
    <property type="gene ID" value="TuG1812G0300000915.01"/>
</dbReference>
<dbReference type="SUPFAM" id="SSF53098">
    <property type="entry name" value="Ribonuclease H-like"/>
    <property type="match status" value="1"/>
</dbReference>
<dbReference type="PANTHER" id="PTHR45835:SF99">
    <property type="entry name" value="CHROMO DOMAIN-CONTAINING PROTEIN-RELATED"/>
    <property type="match status" value="1"/>
</dbReference>
<dbReference type="Gramene" id="TuG1812G0300000915.01.T01">
    <property type="protein sequence ID" value="TuG1812G0300000915.01.T01.cds261213"/>
    <property type="gene ID" value="TuG1812G0300000915.01"/>
</dbReference>
<protein>
    <submittedName>
        <fullName evidence="1">Uncharacterized protein</fullName>
    </submittedName>
</protein>
<proteinExistence type="predicted"/>
<reference evidence="2" key="1">
    <citation type="journal article" date="2013" name="Nature">
        <title>Draft genome of the wheat A-genome progenitor Triticum urartu.</title>
        <authorList>
            <person name="Ling H.Q."/>
            <person name="Zhao S."/>
            <person name="Liu D."/>
            <person name="Wang J."/>
            <person name="Sun H."/>
            <person name="Zhang C."/>
            <person name="Fan H."/>
            <person name="Li D."/>
            <person name="Dong L."/>
            <person name="Tao Y."/>
            <person name="Gao C."/>
            <person name="Wu H."/>
            <person name="Li Y."/>
            <person name="Cui Y."/>
            <person name="Guo X."/>
            <person name="Zheng S."/>
            <person name="Wang B."/>
            <person name="Yu K."/>
            <person name="Liang Q."/>
            <person name="Yang W."/>
            <person name="Lou X."/>
            <person name="Chen J."/>
            <person name="Feng M."/>
            <person name="Jian J."/>
            <person name="Zhang X."/>
            <person name="Luo G."/>
            <person name="Jiang Y."/>
            <person name="Liu J."/>
            <person name="Wang Z."/>
            <person name="Sha Y."/>
            <person name="Zhang B."/>
            <person name="Wu H."/>
            <person name="Tang D."/>
            <person name="Shen Q."/>
            <person name="Xue P."/>
            <person name="Zou S."/>
            <person name="Wang X."/>
            <person name="Liu X."/>
            <person name="Wang F."/>
            <person name="Yang Y."/>
            <person name="An X."/>
            <person name="Dong Z."/>
            <person name="Zhang K."/>
            <person name="Zhang X."/>
            <person name="Luo M.C."/>
            <person name="Dvorak J."/>
            <person name="Tong Y."/>
            <person name="Wang J."/>
            <person name="Yang H."/>
            <person name="Li Z."/>
            <person name="Wang D."/>
            <person name="Zhang A."/>
            <person name="Wang J."/>
        </authorList>
    </citation>
    <scope>NUCLEOTIDE SEQUENCE</scope>
    <source>
        <strain evidence="2">cv. G1812</strain>
    </source>
</reference>
<dbReference type="Gene3D" id="3.30.420.10">
    <property type="entry name" value="Ribonuclease H-like superfamily/Ribonuclease H"/>
    <property type="match status" value="1"/>
</dbReference>
<dbReference type="Proteomes" id="UP000015106">
    <property type="component" value="Chromosome 3"/>
</dbReference>
<sequence>MLRASVLDFKEKWDESLPLVKFAYNNSYQSSIKMAPYEALYGKRCRSPICWEEIGERKYLGPDLVQQ</sequence>
<evidence type="ECO:0000313" key="2">
    <source>
        <dbReference type="Proteomes" id="UP000015106"/>
    </source>
</evidence>
<organism evidence="1 2">
    <name type="scientific">Triticum urartu</name>
    <name type="common">Red wild einkorn</name>
    <name type="synonym">Crithodium urartu</name>
    <dbReference type="NCBI Taxonomy" id="4572"/>
    <lineage>
        <taxon>Eukaryota</taxon>
        <taxon>Viridiplantae</taxon>
        <taxon>Streptophyta</taxon>
        <taxon>Embryophyta</taxon>
        <taxon>Tracheophyta</taxon>
        <taxon>Spermatophyta</taxon>
        <taxon>Magnoliopsida</taxon>
        <taxon>Liliopsida</taxon>
        <taxon>Poales</taxon>
        <taxon>Poaceae</taxon>
        <taxon>BOP clade</taxon>
        <taxon>Pooideae</taxon>
        <taxon>Triticodae</taxon>
        <taxon>Triticeae</taxon>
        <taxon>Triticinae</taxon>
        <taxon>Triticum</taxon>
    </lineage>
</organism>
<accession>A0A8R7TRH3</accession>
<dbReference type="PANTHER" id="PTHR45835">
    <property type="entry name" value="YALI0A06105P"/>
    <property type="match status" value="1"/>
</dbReference>
<evidence type="ECO:0000313" key="1">
    <source>
        <dbReference type="EnsemblPlants" id="TuG1812G0300000915.01.T01.cds261213"/>
    </source>
</evidence>
<dbReference type="GO" id="GO:0003676">
    <property type="term" value="F:nucleic acid binding"/>
    <property type="evidence" value="ECO:0007669"/>
    <property type="project" value="InterPro"/>
</dbReference>
<reference evidence="1" key="2">
    <citation type="submission" date="2018-03" db="EMBL/GenBank/DDBJ databases">
        <title>The Triticum urartu genome reveals the dynamic nature of wheat genome evolution.</title>
        <authorList>
            <person name="Ling H."/>
            <person name="Ma B."/>
            <person name="Shi X."/>
            <person name="Liu H."/>
            <person name="Dong L."/>
            <person name="Sun H."/>
            <person name="Cao Y."/>
            <person name="Gao Q."/>
            <person name="Zheng S."/>
            <person name="Li Y."/>
            <person name="Yu Y."/>
            <person name="Du H."/>
            <person name="Qi M."/>
            <person name="Li Y."/>
            <person name="Yu H."/>
            <person name="Cui Y."/>
            <person name="Wang N."/>
            <person name="Chen C."/>
            <person name="Wu H."/>
            <person name="Zhao Y."/>
            <person name="Zhang J."/>
            <person name="Li Y."/>
            <person name="Zhou W."/>
            <person name="Zhang B."/>
            <person name="Hu W."/>
            <person name="Eijk M."/>
            <person name="Tang J."/>
            <person name="Witsenboer H."/>
            <person name="Zhao S."/>
            <person name="Li Z."/>
            <person name="Zhang A."/>
            <person name="Wang D."/>
            <person name="Liang C."/>
        </authorList>
    </citation>
    <scope>NUCLEOTIDE SEQUENCE [LARGE SCALE GENOMIC DNA]</scope>
    <source>
        <strain evidence="1">cv. G1812</strain>
    </source>
</reference>
<name>A0A8R7TRH3_TRIUA</name>
<dbReference type="AlphaFoldDB" id="A0A8R7TRH3"/>
<keyword evidence="2" id="KW-1185">Reference proteome</keyword>
<dbReference type="InterPro" id="IPR012337">
    <property type="entry name" value="RNaseH-like_sf"/>
</dbReference>
<dbReference type="InterPro" id="IPR036397">
    <property type="entry name" value="RNaseH_sf"/>
</dbReference>